<accession>A0A6J5S0Q3</accession>
<dbReference type="InterPro" id="IPR003115">
    <property type="entry name" value="ParB_N"/>
</dbReference>
<gene>
    <name evidence="2" type="ORF">UFOVP1313_61</name>
</gene>
<protein>
    <submittedName>
        <fullName evidence="2">ParB/Sulfiredoxin</fullName>
    </submittedName>
</protein>
<reference evidence="2" key="1">
    <citation type="submission" date="2020-05" db="EMBL/GenBank/DDBJ databases">
        <authorList>
            <person name="Chiriac C."/>
            <person name="Salcher M."/>
            <person name="Ghai R."/>
            <person name="Kavagutti S V."/>
        </authorList>
    </citation>
    <scope>NUCLEOTIDE SEQUENCE</scope>
</reference>
<sequence>MTKDDGVEEPVKASEVEVEAPEVDGLTDAERIAALGKFADGYVRVPVGLLRPAKRNARRGAVAEVVESLREFGQHRPVVVQRSTGEVIVGNHLLKAAKMLGWAEIDALIVEDDDKQALRRGIADNAVGDKAGWDKDELAELLDEVGVVPGFDDREVQELLSRLEAEAEQPEPMYPIVARMNEQYDYVVIVAQNATDVAWLETNLELRNEKSYKATQTAKSHVLSVERFQELIGK</sequence>
<proteinExistence type="predicted"/>
<dbReference type="Gene3D" id="3.90.1530.10">
    <property type="entry name" value="Conserved hypothetical protein from pyrococcus furiosus pfu- 392566-001, ParB domain"/>
    <property type="match status" value="1"/>
</dbReference>
<organism evidence="2">
    <name type="scientific">uncultured Caudovirales phage</name>
    <dbReference type="NCBI Taxonomy" id="2100421"/>
    <lineage>
        <taxon>Viruses</taxon>
        <taxon>Duplodnaviria</taxon>
        <taxon>Heunggongvirae</taxon>
        <taxon>Uroviricota</taxon>
        <taxon>Caudoviricetes</taxon>
        <taxon>Peduoviridae</taxon>
        <taxon>Maltschvirus</taxon>
        <taxon>Maltschvirus maltsch</taxon>
    </lineage>
</organism>
<dbReference type="InterPro" id="IPR036086">
    <property type="entry name" value="ParB/Sulfiredoxin_sf"/>
</dbReference>
<dbReference type="SMART" id="SM00470">
    <property type="entry name" value="ParB"/>
    <property type="match status" value="1"/>
</dbReference>
<dbReference type="Pfam" id="PF02195">
    <property type="entry name" value="ParB_N"/>
    <property type="match status" value="1"/>
</dbReference>
<dbReference type="SUPFAM" id="SSF110849">
    <property type="entry name" value="ParB/Sulfiredoxin"/>
    <property type="match status" value="1"/>
</dbReference>
<evidence type="ECO:0000259" key="1">
    <source>
        <dbReference type="SMART" id="SM00470"/>
    </source>
</evidence>
<dbReference type="EMBL" id="LR797260">
    <property type="protein sequence ID" value="CAB4198254.1"/>
    <property type="molecule type" value="Genomic_DNA"/>
</dbReference>
<name>A0A6J5S0Q3_9CAUD</name>
<feature type="domain" description="ParB-like N-terminal" evidence="1">
    <location>
        <begin position="43"/>
        <end position="126"/>
    </location>
</feature>
<evidence type="ECO:0000313" key="2">
    <source>
        <dbReference type="EMBL" id="CAB4198254.1"/>
    </source>
</evidence>